<accession>A0ABV0BAA4</accession>
<dbReference type="Proteomes" id="UP001427805">
    <property type="component" value="Unassembled WGS sequence"/>
</dbReference>
<keyword evidence="3" id="KW-0472">Membrane</keyword>
<evidence type="ECO:0000256" key="1">
    <source>
        <dbReference type="SAM" id="Coils"/>
    </source>
</evidence>
<dbReference type="EMBL" id="JBDIZK010000006">
    <property type="protein sequence ID" value="MEN3747928.1"/>
    <property type="molecule type" value="Genomic_DNA"/>
</dbReference>
<dbReference type="Pfam" id="PF25963">
    <property type="entry name" value="Beta-barrel_AAEA"/>
    <property type="match status" value="1"/>
</dbReference>
<protein>
    <submittedName>
        <fullName evidence="6">HlyD family secretion protein</fullName>
    </submittedName>
</protein>
<dbReference type="Gene3D" id="2.40.50.100">
    <property type="match status" value="1"/>
</dbReference>
<dbReference type="Gene3D" id="1.10.287.470">
    <property type="entry name" value="Helix hairpin bin"/>
    <property type="match status" value="1"/>
</dbReference>
<feature type="compositionally biased region" description="Basic and acidic residues" evidence="2">
    <location>
        <begin position="362"/>
        <end position="383"/>
    </location>
</feature>
<reference evidence="6 7" key="1">
    <citation type="submission" date="2024-05" db="EMBL/GenBank/DDBJ databases">
        <title>Sphingomonas sp. HF-S3 16S ribosomal RNA gene Genome sequencing and assembly.</title>
        <authorList>
            <person name="Lee H."/>
        </authorList>
    </citation>
    <scope>NUCLEOTIDE SEQUENCE [LARGE SCALE GENOMIC DNA]</scope>
    <source>
        <strain evidence="6 7">HF-S3</strain>
    </source>
</reference>
<gene>
    <name evidence="6" type="ORF">TPR58_12185</name>
</gene>
<keyword evidence="1" id="KW-0175">Coiled coil</keyword>
<dbReference type="SUPFAM" id="SSF111369">
    <property type="entry name" value="HlyD-like secretion proteins"/>
    <property type="match status" value="2"/>
</dbReference>
<proteinExistence type="predicted"/>
<keyword evidence="3" id="KW-1133">Transmembrane helix</keyword>
<feature type="domain" description="p-hydroxybenzoic acid efflux pump subunit AaeA-like beta-barrel" evidence="5">
    <location>
        <begin position="267"/>
        <end position="359"/>
    </location>
</feature>
<name>A0ABV0BAA4_9SPHN</name>
<evidence type="ECO:0000313" key="6">
    <source>
        <dbReference type="EMBL" id="MEN3747928.1"/>
    </source>
</evidence>
<evidence type="ECO:0000256" key="2">
    <source>
        <dbReference type="SAM" id="MobiDB-lite"/>
    </source>
</evidence>
<dbReference type="InterPro" id="IPR058625">
    <property type="entry name" value="MdtA-like_BSH"/>
</dbReference>
<keyword evidence="7" id="KW-1185">Reference proteome</keyword>
<feature type="region of interest" description="Disordered" evidence="2">
    <location>
        <begin position="361"/>
        <end position="383"/>
    </location>
</feature>
<evidence type="ECO:0000259" key="4">
    <source>
        <dbReference type="Pfam" id="PF25917"/>
    </source>
</evidence>
<dbReference type="RefSeq" id="WP_346246938.1">
    <property type="nucleotide sequence ID" value="NZ_JBDIZK010000006.1"/>
</dbReference>
<organism evidence="6 7">
    <name type="scientific">Sphingomonas rustica</name>
    <dbReference type="NCBI Taxonomy" id="3103142"/>
    <lineage>
        <taxon>Bacteria</taxon>
        <taxon>Pseudomonadati</taxon>
        <taxon>Pseudomonadota</taxon>
        <taxon>Alphaproteobacteria</taxon>
        <taxon>Sphingomonadales</taxon>
        <taxon>Sphingomonadaceae</taxon>
        <taxon>Sphingomonas</taxon>
    </lineage>
</organism>
<dbReference type="PRINTS" id="PR01490">
    <property type="entry name" value="RTXTOXIND"/>
</dbReference>
<dbReference type="InterPro" id="IPR058634">
    <property type="entry name" value="AaeA-lik-b-barrel"/>
</dbReference>
<dbReference type="PANTHER" id="PTHR30386:SF24">
    <property type="entry name" value="MULTIDRUG RESISTANCE EFFLUX PUMP"/>
    <property type="match status" value="1"/>
</dbReference>
<feature type="domain" description="Multidrug resistance protein MdtA-like barrel-sandwich hybrid" evidence="4">
    <location>
        <begin position="67"/>
        <end position="258"/>
    </location>
</feature>
<evidence type="ECO:0000259" key="5">
    <source>
        <dbReference type="Pfam" id="PF25963"/>
    </source>
</evidence>
<keyword evidence="3" id="KW-0812">Transmembrane</keyword>
<sequence length="383" mass="41165">MSDENAQTAESAPPPRTSPLKNPRVRLILLLVVVALLVGGGLWYWRNQTYGKYQQSTNDGYIQSDAVIVSSKLSGRVEQVLVADNQWVRKGQPLVEIDGREYQAQVSQAEAQIGIADANAEGVRAQIREQDAAIDSAQAQLAAATSSLGFARNEVARYTPLAASGAETGERLAQLRDQERQAAAQVASARAQLVAARRRVGTLSAQIGQAQSQRRAAEAQLSAAGVNQGATVIRASVDGRVGSKTVQPGQFVQPGVRMMSIVPVERLYVTANFKETQLGLMRIGQPVTVSVDALEGVRIHGRVESFSPGTGAQFSLLPPQNATGNFTKIVQRVPVRIAIDVGPETRKLLIPGMSVEVSVDTRSAKGAREAIEREQEQRTKGRQ</sequence>
<dbReference type="Pfam" id="PF25917">
    <property type="entry name" value="BSH_RND"/>
    <property type="match status" value="1"/>
</dbReference>
<evidence type="ECO:0000256" key="3">
    <source>
        <dbReference type="SAM" id="Phobius"/>
    </source>
</evidence>
<dbReference type="PANTHER" id="PTHR30386">
    <property type="entry name" value="MEMBRANE FUSION SUBUNIT OF EMRAB-TOLC MULTIDRUG EFFLUX PUMP"/>
    <property type="match status" value="1"/>
</dbReference>
<dbReference type="Gene3D" id="2.40.30.170">
    <property type="match status" value="1"/>
</dbReference>
<comment type="caution">
    <text evidence="6">The sequence shown here is derived from an EMBL/GenBank/DDBJ whole genome shotgun (WGS) entry which is preliminary data.</text>
</comment>
<feature type="coiled-coil region" evidence="1">
    <location>
        <begin position="120"/>
        <end position="192"/>
    </location>
</feature>
<evidence type="ECO:0000313" key="7">
    <source>
        <dbReference type="Proteomes" id="UP001427805"/>
    </source>
</evidence>
<feature type="transmembrane region" description="Helical" evidence="3">
    <location>
        <begin position="25"/>
        <end position="45"/>
    </location>
</feature>
<dbReference type="InterPro" id="IPR050739">
    <property type="entry name" value="MFP"/>
</dbReference>